<feature type="domain" description="DC1" evidence="2">
    <location>
        <begin position="120"/>
        <end position="180"/>
    </location>
</feature>
<dbReference type="AlphaFoldDB" id="A0A2R6RAC2"/>
<sequence>MKHFSHQHALQFSEDLKEEDGVLCSGCEQHLFGSAYSCTKPSCNFHLHKSCIELPQEIHHKSHPEHALTLFPTPPYEEHNEFTCNACDRTGTAFTYHCKDCKFDLHVKCATNLPDTVKRFSHEHPLTLLYSSPYKKTKHGTDKDEDVVYFRCDACLGTLDENCWVYYCQKCDYGTDVRCAIVEDSDNDEEESGEYSELNTLMEAQMKHQQHMQRLQIQMQMSRQNAQFMASLSHSLANLV</sequence>
<dbReference type="InParanoid" id="A0A2R6RAC2"/>
<organism evidence="3 4">
    <name type="scientific">Actinidia chinensis var. chinensis</name>
    <name type="common">Chinese soft-hair kiwi</name>
    <dbReference type="NCBI Taxonomy" id="1590841"/>
    <lineage>
        <taxon>Eukaryota</taxon>
        <taxon>Viridiplantae</taxon>
        <taxon>Streptophyta</taxon>
        <taxon>Embryophyta</taxon>
        <taxon>Tracheophyta</taxon>
        <taxon>Spermatophyta</taxon>
        <taxon>Magnoliopsida</taxon>
        <taxon>eudicotyledons</taxon>
        <taxon>Gunneridae</taxon>
        <taxon>Pentapetalae</taxon>
        <taxon>asterids</taxon>
        <taxon>Ericales</taxon>
        <taxon>Actinidiaceae</taxon>
        <taxon>Actinidia</taxon>
    </lineage>
</organism>
<dbReference type="Pfam" id="PF03107">
    <property type="entry name" value="C1_2"/>
    <property type="match status" value="3"/>
</dbReference>
<evidence type="ECO:0000259" key="2">
    <source>
        <dbReference type="Pfam" id="PF03107"/>
    </source>
</evidence>
<dbReference type="PANTHER" id="PTHR46288:SF27">
    <property type="entry name" value="CYSTEINE_HISTIDINE-RICH C1 DOMAIN FAMILY PROTEIN"/>
    <property type="match status" value="1"/>
</dbReference>
<dbReference type="OMA" id="SAYKCTK"/>
<dbReference type="EMBL" id="NKQK01000008">
    <property type="protein sequence ID" value="PSS24504.1"/>
    <property type="molecule type" value="Genomic_DNA"/>
</dbReference>
<dbReference type="InterPro" id="IPR004146">
    <property type="entry name" value="DC1"/>
</dbReference>
<proteinExistence type="predicted"/>
<evidence type="ECO:0000313" key="4">
    <source>
        <dbReference type="Proteomes" id="UP000241394"/>
    </source>
</evidence>
<dbReference type="InterPro" id="IPR046349">
    <property type="entry name" value="C1-like_sf"/>
</dbReference>
<dbReference type="STRING" id="1590841.A0A2R6RAC2"/>
<accession>A0A2R6RAC2</accession>
<keyword evidence="4" id="KW-1185">Reference proteome</keyword>
<dbReference type="Gramene" id="PSS24504">
    <property type="protein sequence ID" value="PSS24504"/>
    <property type="gene ID" value="CEY00_Acc09345"/>
</dbReference>
<dbReference type="FunCoup" id="A0A2R6RAC2">
    <property type="interactions" value="271"/>
</dbReference>
<evidence type="ECO:0000313" key="3">
    <source>
        <dbReference type="EMBL" id="PSS24504.1"/>
    </source>
</evidence>
<evidence type="ECO:0000256" key="1">
    <source>
        <dbReference type="ARBA" id="ARBA00022737"/>
    </source>
</evidence>
<name>A0A2R6RAC2_ACTCC</name>
<dbReference type="PANTHER" id="PTHR46288">
    <property type="entry name" value="PHORBOL-ESTER/DAG-TYPE DOMAIN-CONTAINING PROTEIN"/>
    <property type="match status" value="1"/>
</dbReference>
<dbReference type="OrthoDB" id="1884766at2759"/>
<dbReference type="SUPFAM" id="SSF57889">
    <property type="entry name" value="Cysteine-rich domain"/>
    <property type="match status" value="2"/>
</dbReference>
<dbReference type="Proteomes" id="UP000241394">
    <property type="component" value="Chromosome LG8"/>
</dbReference>
<feature type="domain" description="DC1" evidence="2">
    <location>
        <begin position="61"/>
        <end position="110"/>
    </location>
</feature>
<feature type="domain" description="DC1" evidence="2">
    <location>
        <begin position="4"/>
        <end position="52"/>
    </location>
</feature>
<keyword evidence="1" id="KW-0677">Repeat</keyword>
<comment type="caution">
    <text evidence="3">The sequence shown here is derived from an EMBL/GenBank/DDBJ whole genome shotgun (WGS) entry which is preliminary data.</text>
</comment>
<reference evidence="3 4" key="1">
    <citation type="submission" date="2017-07" db="EMBL/GenBank/DDBJ databases">
        <title>An improved, manually edited Actinidia chinensis var. chinensis (kiwifruit) genome highlights the challenges associated with draft genomes and gene prediction in plants.</title>
        <authorList>
            <person name="Pilkington S."/>
            <person name="Crowhurst R."/>
            <person name="Hilario E."/>
            <person name="Nardozza S."/>
            <person name="Fraser L."/>
            <person name="Peng Y."/>
            <person name="Gunaseelan K."/>
            <person name="Simpson R."/>
            <person name="Tahir J."/>
            <person name="Deroles S."/>
            <person name="Templeton K."/>
            <person name="Luo Z."/>
            <person name="Davy M."/>
            <person name="Cheng C."/>
            <person name="Mcneilage M."/>
            <person name="Scaglione D."/>
            <person name="Liu Y."/>
            <person name="Zhang Q."/>
            <person name="Datson P."/>
            <person name="De Silva N."/>
            <person name="Gardiner S."/>
            <person name="Bassett H."/>
            <person name="Chagne D."/>
            <person name="Mccallum J."/>
            <person name="Dzierzon H."/>
            <person name="Deng C."/>
            <person name="Wang Y.-Y."/>
            <person name="Barron N."/>
            <person name="Manako K."/>
            <person name="Bowen J."/>
            <person name="Foster T."/>
            <person name="Erridge Z."/>
            <person name="Tiffin H."/>
            <person name="Waite C."/>
            <person name="Davies K."/>
            <person name="Grierson E."/>
            <person name="Laing W."/>
            <person name="Kirk R."/>
            <person name="Chen X."/>
            <person name="Wood M."/>
            <person name="Montefiori M."/>
            <person name="Brummell D."/>
            <person name="Schwinn K."/>
            <person name="Catanach A."/>
            <person name="Fullerton C."/>
            <person name="Li D."/>
            <person name="Meiyalaghan S."/>
            <person name="Nieuwenhuizen N."/>
            <person name="Read N."/>
            <person name="Prakash R."/>
            <person name="Hunter D."/>
            <person name="Zhang H."/>
            <person name="Mckenzie M."/>
            <person name="Knabel M."/>
            <person name="Harris A."/>
            <person name="Allan A."/>
            <person name="Chen A."/>
            <person name="Janssen B."/>
            <person name="Plunkett B."/>
            <person name="Dwamena C."/>
            <person name="Voogd C."/>
            <person name="Leif D."/>
            <person name="Lafferty D."/>
            <person name="Souleyre E."/>
            <person name="Varkonyi-Gasic E."/>
            <person name="Gambi F."/>
            <person name="Hanley J."/>
            <person name="Yao J.-L."/>
            <person name="Cheung J."/>
            <person name="David K."/>
            <person name="Warren B."/>
            <person name="Marsh K."/>
            <person name="Snowden K."/>
            <person name="Lin-Wang K."/>
            <person name="Brian L."/>
            <person name="Martinez-Sanchez M."/>
            <person name="Wang M."/>
            <person name="Ileperuma N."/>
            <person name="Macnee N."/>
            <person name="Campin R."/>
            <person name="Mcatee P."/>
            <person name="Drummond R."/>
            <person name="Espley R."/>
            <person name="Ireland H."/>
            <person name="Wu R."/>
            <person name="Atkinson R."/>
            <person name="Karunairetnam S."/>
            <person name="Bulley S."/>
            <person name="Chunkath S."/>
            <person name="Hanley Z."/>
            <person name="Storey R."/>
            <person name="Thrimawithana A."/>
            <person name="Thomson S."/>
            <person name="David C."/>
            <person name="Testolin R."/>
        </authorList>
    </citation>
    <scope>NUCLEOTIDE SEQUENCE [LARGE SCALE GENOMIC DNA]</scope>
    <source>
        <strain evidence="4">cv. Red5</strain>
        <tissue evidence="3">Young leaf</tissue>
    </source>
</reference>
<gene>
    <name evidence="3" type="ORF">CEY00_Acc09345</name>
</gene>
<protein>
    <submittedName>
        <fullName evidence="3">Nucleoredoxin</fullName>
    </submittedName>
</protein>
<reference evidence="4" key="2">
    <citation type="journal article" date="2018" name="BMC Genomics">
        <title>A manually annotated Actinidia chinensis var. chinensis (kiwifruit) genome highlights the challenges associated with draft genomes and gene prediction in plants.</title>
        <authorList>
            <person name="Pilkington S.M."/>
            <person name="Crowhurst R."/>
            <person name="Hilario E."/>
            <person name="Nardozza S."/>
            <person name="Fraser L."/>
            <person name="Peng Y."/>
            <person name="Gunaseelan K."/>
            <person name="Simpson R."/>
            <person name="Tahir J."/>
            <person name="Deroles S.C."/>
            <person name="Templeton K."/>
            <person name="Luo Z."/>
            <person name="Davy M."/>
            <person name="Cheng C."/>
            <person name="McNeilage M."/>
            <person name="Scaglione D."/>
            <person name="Liu Y."/>
            <person name="Zhang Q."/>
            <person name="Datson P."/>
            <person name="De Silva N."/>
            <person name="Gardiner S.E."/>
            <person name="Bassett H."/>
            <person name="Chagne D."/>
            <person name="McCallum J."/>
            <person name="Dzierzon H."/>
            <person name="Deng C."/>
            <person name="Wang Y.Y."/>
            <person name="Barron L."/>
            <person name="Manako K."/>
            <person name="Bowen J."/>
            <person name="Foster T.M."/>
            <person name="Erridge Z.A."/>
            <person name="Tiffin H."/>
            <person name="Waite C.N."/>
            <person name="Davies K.M."/>
            <person name="Grierson E.P."/>
            <person name="Laing W.A."/>
            <person name="Kirk R."/>
            <person name="Chen X."/>
            <person name="Wood M."/>
            <person name="Montefiori M."/>
            <person name="Brummell D.A."/>
            <person name="Schwinn K.E."/>
            <person name="Catanach A."/>
            <person name="Fullerton C."/>
            <person name="Li D."/>
            <person name="Meiyalaghan S."/>
            <person name="Nieuwenhuizen N."/>
            <person name="Read N."/>
            <person name="Prakash R."/>
            <person name="Hunter D."/>
            <person name="Zhang H."/>
            <person name="McKenzie M."/>
            <person name="Knabel M."/>
            <person name="Harris A."/>
            <person name="Allan A.C."/>
            <person name="Gleave A."/>
            <person name="Chen A."/>
            <person name="Janssen B.J."/>
            <person name="Plunkett B."/>
            <person name="Ampomah-Dwamena C."/>
            <person name="Voogd C."/>
            <person name="Leif D."/>
            <person name="Lafferty D."/>
            <person name="Souleyre E.J.F."/>
            <person name="Varkonyi-Gasic E."/>
            <person name="Gambi F."/>
            <person name="Hanley J."/>
            <person name="Yao J.L."/>
            <person name="Cheung J."/>
            <person name="David K.M."/>
            <person name="Warren B."/>
            <person name="Marsh K."/>
            <person name="Snowden K.C."/>
            <person name="Lin-Wang K."/>
            <person name="Brian L."/>
            <person name="Martinez-Sanchez M."/>
            <person name="Wang M."/>
            <person name="Ileperuma N."/>
            <person name="Macnee N."/>
            <person name="Campin R."/>
            <person name="McAtee P."/>
            <person name="Drummond R.S.M."/>
            <person name="Espley R.V."/>
            <person name="Ireland H.S."/>
            <person name="Wu R."/>
            <person name="Atkinson R.G."/>
            <person name="Karunairetnam S."/>
            <person name="Bulley S."/>
            <person name="Chunkath S."/>
            <person name="Hanley Z."/>
            <person name="Storey R."/>
            <person name="Thrimawithana A.H."/>
            <person name="Thomson S."/>
            <person name="David C."/>
            <person name="Testolin R."/>
            <person name="Huang H."/>
            <person name="Hellens R.P."/>
            <person name="Schaffer R.J."/>
        </authorList>
    </citation>
    <scope>NUCLEOTIDE SEQUENCE [LARGE SCALE GENOMIC DNA]</scope>
    <source>
        <strain evidence="4">cv. Red5</strain>
    </source>
</reference>